<keyword evidence="2" id="KW-1185">Reference proteome</keyword>
<proteinExistence type="predicted"/>
<organism evidence="1 2">
    <name type="scientific">Vigna mungo</name>
    <name type="common">Black gram</name>
    <name type="synonym">Phaseolus mungo</name>
    <dbReference type="NCBI Taxonomy" id="3915"/>
    <lineage>
        <taxon>Eukaryota</taxon>
        <taxon>Viridiplantae</taxon>
        <taxon>Streptophyta</taxon>
        <taxon>Embryophyta</taxon>
        <taxon>Tracheophyta</taxon>
        <taxon>Spermatophyta</taxon>
        <taxon>Magnoliopsida</taxon>
        <taxon>eudicotyledons</taxon>
        <taxon>Gunneridae</taxon>
        <taxon>Pentapetalae</taxon>
        <taxon>rosids</taxon>
        <taxon>fabids</taxon>
        <taxon>Fabales</taxon>
        <taxon>Fabaceae</taxon>
        <taxon>Papilionoideae</taxon>
        <taxon>50 kb inversion clade</taxon>
        <taxon>NPAAA clade</taxon>
        <taxon>indigoferoid/millettioid clade</taxon>
        <taxon>Phaseoleae</taxon>
        <taxon>Vigna</taxon>
    </lineage>
</organism>
<dbReference type="EMBL" id="CP144698">
    <property type="protein sequence ID" value="WVZ16180.1"/>
    <property type="molecule type" value="Genomic_DNA"/>
</dbReference>
<evidence type="ECO:0000313" key="1">
    <source>
        <dbReference type="EMBL" id="WVZ16180.1"/>
    </source>
</evidence>
<gene>
    <name evidence="1" type="ORF">V8G54_009162</name>
</gene>
<name>A0AAQ3NVL1_VIGMU</name>
<dbReference type="AlphaFoldDB" id="A0AAQ3NVL1"/>
<sequence>MQQKKEKQIIEKVVLLNDLCFDTSQQSRLIDLINLTQSQKQISRVCKNFIKLPKTQFKISTQIHKNQSRSILWDESRKGELSAEKGRWDLEYGRKELTFLTNMTFAAAMAATTPPRMVTGPPQFGESEQQDAYSPYFMGHMWRVATQLTRESNEAQAIIDDLKQLSEAPQQFDMQNVDLDFNCSDKFHCVHNSSCTISLVLDLKSNFHCANIDSFELKEIVYSGCDATSKFNVVESNSDFNSEPVEHIEFITDNSLINIGFNVYAHADIVFDDLDHNFDVDSKSKSAVLVNEVECKLAKNDSNEVVSEQIVQVYFELDLPVDFPKVQIDNNAFELLHINSEKSMTETDIALNDHAKILDSVSAIEPLYINAAIFNSNVDDCLDEILNHSSLELNFDSVDDAHASIEFDIETVQSENSIDIKAIVWEEGEDINAPQRTWTTQNEQKMCLESAEPATSNEWKAIVAKRESCEKSNLMQPWRQCTKWMSKMETNQ</sequence>
<dbReference type="Proteomes" id="UP001374535">
    <property type="component" value="Chromosome 3"/>
</dbReference>
<accession>A0AAQ3NVL1</accession>
<protein>
    <submittedName>
        <fullName evidence="1">Uncharacterized protein</fullName>
    </submittedName>
</protein>
<evidence type="ECO:0000313" key="2">
    <source>
        <dbReference type="Proteomes" id="UP001374535"/>
    </source>
</evidence>
<reference evidence="1 2" key="1">
    <citation type="journal article" date="2023" name="Life. Sci Alliance">
        <title>Evolutionary insights into 3D genome organization and epigenetic landscape of Vigna mungo.</title>
        <authorList>
            <person name="Junaid A."/>
            <person name="Singh B."/>
            <person name="Bhatia S."/>
        </authorList>
    </citation>
    <scope>NUCLEOTIDE SEQUENCE [LARGE SCALE GENOMIC DNA]</scope>
    <source>
        <strain evidence="1">Urdbean</strain>
    </source>
</reference>